<evidence type="ECO:0000313" key="2">
    <source>
        <dbReference type="EMBL" id="SED43476.1"/>
    </source>
</evidence>
<reference evidence="3" key="1">
    <citation type="submission" date="2016-10" db="EMBL/GenBank/DDBJ databases">
        <authorList>
            <person name="Varghese N."/>
            <person name="Submissions S."/>
        </authorList>
    </citation>
    <scope>NUCLEOTIDE SEQUENCE [LARGE SCALE GENOMIC DNA]</scope>
    <source>
        <strain evidence="3">DSM 44544</strain>
    </source>
</reference>
<evidence type="ECO:0000313" key="3">
    <source>
        <dbReference type="Proteomes" id="UP000199622"/>
    </source>
</evidence>
<feature type="signal peptide" evidence="1">
    <location>
        <begin position="1"/>
        <end position="31"/>
    </location>
</feature>
<dbReference type="EMBL" id="FNSO01000004">
    <property type="protein sequence ID" value="SED43476.1"/>
    <property type="molecule type" value="Genomic_DNA"/>
</dbReference>
<evidence type="ECO:0000256" key="1">
    <source>
        <dbReference type="SAM" id="SignalP"/>
    </source>
</evidence>
<evidence type="ECO:0008006" key="4">
    <source>
        <dbReference type="Google" id="ProtNLM"/>
    </source>
</evidence>
<name>A0A1H5AM28_9PSEU</name>
<keyword evidence="3" id="KW-1185">Reference proteome</keyword>
<protein>
    <recommendedName>
        <fullName evidence="4">Secreted protein</fullName>
    </recommendedName>
</protein>
<keyword evidence="1" id="KW-0732">Signal</keyword>
<gene>
    <name evidence="2" type="ORF">SAMN04489727_7856</name>
</gene>
<sequence>MGGSMSSWRLRAAAVAVPVLGGVLVATPAQAGSGDCRDWWTIDDTARTVFTDSTRSVRFWGHRSCGASTTPQYWTAPYRPDEPGDYTWESVKALHGNDPGAVAYGFELRRQGDGWVAVGFAASHG</sequence>
<dbReference type="STRING" id="208445.SAMN04489727_7856"/>
<accession>A0A1H5AM28</accession>
<dbReference type="Proteomes" id="UP000199622">
    <property type="component" value="Unassembled WGS sequence"/>
</dbReference>
<organism evidence="2 3">
    <name type="scientific">Amycolatopsis tolypomycina</name>
    <dbReference type="NCBI Taxonomy" id="208445"/>
    <lineage>
        <taxon>Bacteria</taxon>
        <taxon>Bacillati</taxon>
        <taxon>Actinomycetota</taxon>
        <taxon>Actinomycetes</taxon>
        <taxon>Pseudonocardiales</taxon>
        <taxon>Pseudonocardiaceae</taxon>
        <taxon>Amycolatopsis</taxon>
    </lineage>
</organism>
<dbReference type="AlphaFoldDB" id="A0A1H5AM28"/>
<proteinExistence type="predicted"/>
<feature type="chain" id="PRO_5011754189" description="Secreted protein" evidence="1">
    <location>
        <begin position="32"/>
        <end position="125"/>
    </location>
</feature>